<protein>
    <submittedName>
        <fullName evidence="3">Uncharacterized protein LOC110745014</fullName>
    </submittedName>
</protein>
<evidence type="ECO:0000313" key="2">
    <source>
        <dbReference type="Proteomes" id="UP000515124"/>
    </source>
</evidence>
<proteinExistence type="predicted"/>
<gene>
    <name evidence="3" type="primary">LOC110745014</name>
</gene>
<dbReference type="Proteomes" id="UP000515124">
    <property type="component" value="Unplaced"/>
</dbReference>
<reference evidence="3" key="1">
    <citation type="submission" date="2025-08" db="UniProtKB">
        <authorList>
            <consortium name="RefSeq"/>
        </authorList>
    </citation>
    <scope>IDENTIFICATION</scope>
</reference>
<dbReference type="AlphaFoldDB" id="A0A6P5RD82"/>
<sequence length="137" mass="15055">MGDQGSVVSVFLGLKKLDALKNLNLQGNPIVEKDKLAKKVKRILPNLHVFNARPIDKYTKNEKGVGVDEVDDSSLNAANKQESQTEKRKDRDLKHLMMAGTKGGIVKPGNSSDSDTKKLKPKKQKPDGNVSNHEVLV</sequence>
<feature type="compositionally biased region" description="Basic and acidic residues" evidence="1">
    <location>
        <begin position="83"/>
        <end position="95"/>
    </location>
</feature>
<evidence type="ECO:0000256" key="1">
    <source>
        <dbReference type="SAM" id="MobiDB-lite"/>
    </source>
</evidence>
<evidence type="ECO:0000313" key="3">
    <source>
        <dbReference type="RefSeq" id="XP_021800757.1"/>
    </source>
</evidence>
<dbReference type="GeneID" id="110745014"/>
<feature type="region of interest" description="Disordered" evidence="1">
    <location>
        <begin position="61"/>
        <end position="137"/>
    </location>
</feature>
<dbReference type="Gene3D" id="3.80.10.10">
    <property type="entry name" value="Ribonuclease Inhibitor"/>
    <property type="match status" value="1"/>
</dbReference>
<feature type="compositionally biased region" description="Polar residues" evidence="1">
    <location>
        <begin position="73"/>
        <end position="82"/>
    </location>
</feature>
<dbReference type="RefSeq" id="XP_021800757.1">
    <property type="nucleotide sequence ID" value="XM_021945065.1"/>
</dbReference>
<dbReference type="KEGG" id="pavi:110745014"/>
<dbReference type="InterPro" id="IPR032675">
    <property type="entry name" value="LRR_dom_sf"/>
</dbReference>
<organism evidence="2 3">
    <name type="scientific">Prunus avium</name>
    <name type="common">Cherry</name>
    <name type="synonym">Cerasus avium</name>
    <dbReference type="NCBI Taxonomy" id="42229"/>
    <lineage>
        <taxon>Eukaryota</taxon>
        <taxon>Viridiplantae</taxon>
        <taxon>Streptophyta</taxon>
        <taxon>Embryophyta</taxon>
        <taxon>Tracheophyta</taxon>
        <taxon>Spermatophyta</taxon>
        <taxon>Magnoliopsida</taxon>
        <taxon>eudicotyledons</taxon>
        <taxon>Gunneridae</taxon>
        <taxon>Pentapetalae</taxon>
        <taxon>rosids</taxon>
        <taxon>fabids</taxon>
        <taxon>Rosales</taxon>
        <taxon>Rosaceae</taxon>
        <taxon>Amygdaloideae</taxon>
        <taxon>Amygdaleae</taxon>
        <taxon>Prunus</taxon>
    </lineage>
</organism>
<keyword evidence="2" id="KW-1185">Reference proteome</keyword>
<name>A0A6P5RD82_PRUAV</name>
<accession>A0A6P5RD82</accession>